<dbReference type="AlphaFoldDB" id="A0A2P6SNL3"/>
<protein>
    <submittedName>
        <fullName evidence="2">Putative KEN domain-containing protein</fullName>
    </submittedName>
</protein>
<dbReference type="GO" id="GO:0006397">
    <property type="term" value="P:mRNA processing"/>
    <property type="evidence" value="ECO:0007669"/>
    <property type="project" value="InterPro"/>
</dbReference>
<gene>
    <name evidence="2" type="ORF">RchiOBHm_Chr1g0379081</name>
</gene>
<dbReference type="EMBL" id="PDCK01000039">
    <property type="protein sequence ID" value="PRQ60243.1"/>
    <property type="molecule type" value="Genomic_DNA"/>
</dbReference>
<dbReference type="GO" id="GO:0004540">
    <property type="term" value="F:RNA nuclease activity"/>
    <property type="evidence" value="ECO:0007669"/>
    <property type="project" value="InterPro"/>
</dbReference>
<sequence>MSLVDERTILRSIVTKQDRLYLLNKVIGARLISYEIKNFFVPKSDYTELSEKKSYYTGTIRFDNETQKEASFFKFAQNEGEIAKHIFKAASKLNQDGILQPWFLTNNKLEKTWILCYERFNYLLSELPDNDIFELPENWRLSVRNSMETIKYIHERYLLHLGLKKRSSYALIKDKNGFKIKILFDRNSSSENSVYNIKKAKLDDWKDYKDVLEFLLKSLPQTDDLKLFLSYFGLGQNGKYKVFVDRLIRHPFLLRAEEKMQLITNVQHAIITQMISQNFRNAVNGEKFSEYENWDKKLDNWLANIYSRQIRAGIRYNVLKVTGLIKFLKDIYVHHCGQVEEVDSHVPHSFPGLYGRLYESL</sequence>
<dbReference type="OrthoDB" id="10436670at2759"/>
<reference evidence="2 3" key="1">
    <citation type="journal article" date="2018" name="Nat. Genet.">
        <title>The Rosa genome provides new insights in the design of modern roses.</title>
        <authorList>
            <person name="Bendahmane M."/>
        </authorList>
    </citation>
    <scope>NUCLEOTIDE SEQUENCE [LARGE SCALE GENOMIC DNA]</scope>
    <source>
        <strain evidence="3">cv. Old Blush</strain>
    </source>
</reference>
<evidence type="ECO:0000313" key="2">
    <source>
        <dbReference type="EMBL" id="PRQ60243.1"/>
    </source>
</evidence>
<dbReference type="Proteomes" id="UP000238479">
    <property type="component" value="Chromosome 1"/>
</dbReference>
<dbReference type="OMA" id="PAGRMEC"/>
<accession>A0A2P6SNL3</accession>
<dbReference type="Gramene" id="PRQ60243">
    <property type="protein sequence ID" value="PRQ60243"/>
    <property type="gene ID" value="RchiOBHm_Chr1g0379081"/>
</dbReference>
<proteinExistence type="predicted"/>
<name>A0A2P6SNL3_ROSCH</name>
<organism evidence="2 3">
    <name type="scientific">Rosa chinensis</name>
    <name type="common">China rose</name>
    <dbReference type="NCBI Taxonomy" id="74649"/>
    <lineage>
        <taxon>Eukaryota</taxon>
        <taxon>Viridiplantae</taxon>
        <taxon>Streptophyta</taxon>
        <taxon>Embryophyta</taxon>
        <taxon>Tracheophyta</taxon>
        <taxon>Spermatophyta</taxon>
        <taxon>Magnoliopsida</taxon>
        <taxon>eudicotyledons</taxon>
        <taxon>Gunneridae</taxon>
        <taxon>Pentapetalae</taxon>
        <taxon>rosids</taxon>
        <taxon>fabids</taxon>
        <taxon>Rosales</taxon>
        <taxon>Rosaceae</taxon>
        <taxon>Rosoideae</taxon>
        <taxon>Rosoideae incertae sedis</taxon>
        <taxon>Rosa</taxon>
    </lineage>
</organism>
<evidence type="ECO:0000259" key="1">
    <source>
        <dbReference type="PROSITE" id="PS51392"/>
    </source>
</evidence>
<dbReference type="PROSITE" id="PS51392">
    <property type="entry name" value="KEN"/>
    <property type="match status" value="1"/>
</dbReference>
<dbReference type="InterPro" id="IPR010513">
    <property type="entry name" value="KEN_dom"/>
</dbReference>
<comment type="caution">
    <text evidence="2">The sequence shown here is derived from an EMBL/GenBank/DDBJ whole genome shotgun (WGS) entry which is preliminary data.</text>
</comment>
<keyword evidence="3" id="KW-1185">Reference proteome</keyword>
<feature type="domain" description="KEN" evidence="1">
    <location>
        <begin position="246"/>
        <end position="361"/>
    </location>
</feature>
<evidence type="ECO:0000313" key="3">
    <source>
        <dbReference type="Proteomes" id="UP000238479"/>
    </source>
</evidence>